<comment type="caution">
    <text evidence="1">The sequence shown here is derived from an EMBL/GenBank/DDBJ whole genome shotgun (WGS) entry which is preliminary data.</text>
</comment>
<dbReference type="Gene3D" id="3.40.50.300">
    <property type="entry name" value="P-loop containing nucleotide triphosphate hydrolases"/>
    <property type="match status" value="2"/>
</dbReference>
<dbReference type="PANTHER" id="PTHR11669">
    <property type="entry name" value="REPLICATION FACTOR C / DNA POLYMERASE III GAMMA-TAU SUBUNIT"/>
    <property type="match status" value="1"/>
</dbReference>
<dbReference type="PANTHER" id="PTHR11669:SF0">
    <property type="entry name" value="PROTEIN STICHEL-LIKE 2"/>
    <property type="match status" value="1"/>
</dbReference>
<sequence>MPPELYRKYRPTKFSEVLGQPEAIKTLNDWGKQKAIPHFLLFTGPSGCLRGDTKIFDPVDSSDLSIRERWRIGHPFHVLSRNEDNRLVVAEAMPPVRHSPDWMYRVKTSESLFYVTSEHQFLVDTGEYLSLRELYARRFDGVHLLTTWDISQAIQHQDAHHCLQTRLDYSDRYRSYPRFYDERLPIQSDIDSKYAQAPNDVLGRNRFSHLDVLASVSKHNHPRQLHDHLSRQDYRHHVGKNTVDEFGCLNVSTIHERFDVLSSDVLRFVSESNRLDTCPKLTCPVLESKYDACVDRSLLALSSPCFDRTIFSSTIIQDISQTSKQPYYDFHVPIYENYWAGGLIHHNCGKTTLARILRKKLKCSDHDFIEVNAAETNGIDMVRSIARVMGLAPMMGRCRVWLIDEAARLTKDAQSAFLKMLEDTPEHVYFMLATTDPQKLLPTIMTRASEIKVKALSSKDMTDLVRGVRHQEEQANSEEDLVGISDDVCDKIIDIADGSARKALVLLHQVIGEGDEEKQLAVLQQADSKQQAIEICRLLMKANTSWKQMAKLLRAVDDEPEGIRRLMLAYMTKVGLSGNKRAIVCLEAFEEPYFNTGRAGLVLSCWNVINGGG</sequence>
<gene>
    <name evidence="1" type="ORF">LCGC14_0248510</name>
</gene>
<dbReference type="InterPro" id="IPR030934">
    <property type="entry name" value="Intein_C"/>
</dbReference>
<dbReference type="Pfam" id="PF13177">
    <property type="entry name" value="DNA_pol3_delta2"/>
    <property type="match status" value="1"/>
</dbReference>
<dbReference type="CDD" id="cd00009">
    <property type="entry name" value="AAA"/>
    <property type="match status" value="1"/>
</dbReference>
<dbReference type="PROSITE" id="PS50818">
    <property type="entry name" value="INTEIN_C_TER"/>
    <property type="match status" value="1"/>
</dbReference>
<dbReference type="InterPro" id="IPR050238">
    <property type="entry name" value="DNA_Rep/Repair_Clamp_Loader"/>
</dbReference>
<dbReference type="AlphaFoldDB" id="A0A0F9U9M3"/>
<dbReference type="InterPro" id="IPR036844">
    <property type="entry name" value="Hint_dom_sf"/>
</dbReference>
<evidence type="ECO:0000313" key="1">
    <source>
        <dbReference type="EMBL" id="KKN88289.1"/>
    </source>
</evidence>
<dbReference type="SUPFAM" id="SSF51294">
    <property type="entry name" value="Hedgehog/intein (Hint) domain"/>
    <property type="match status" value="1"/>
</dbReference>
<dbReference type="SUPFAM" id="SSF52540">
    <property type="entry name" value="P-loop containing nucleoside triphosphate hydrolases"/>
    <property type="match status" value="2"/>
</dbReference>
<organism evidence="1">
    <name type="scientific">marine sediment metagenome</name>
    <dbReference type="NCBI Taxonomy" id="412755"/>
    <lineage>
        <taxon>unclassified sequences</taxon>
        <taxon>metagenomes</taxon>
        <taxon>ecological metagenomes</taxon>
    </lineage>
</organism>
<accession>A0A0F9U9M3</accession>
<reference evidence="1" key="1">
    <citation type="journal article" date="2015" name="Nature">
        <title>Complex archaea that bridge the gap between prokaryotes and eukaryotes.</title>
        <authorList>
            <person name="Spang A."/>
            <person name="Saw J.H."/>
            <person name="Jorgensen S.L."/>
            <person name="Zaremba-Niedzwiedzka K."/>
            <person name="Martijn J."/>
            <person name="Lind A.E."/>
            <person name="van Eijk R."/>
            <person name="Schleper C."/>
            <person name="Guy L."/>
            <person name="Ettema T.J."/>
        </authorList>
    </citation>
    <scope>NUCLEOTIDE SEQUENCE</scope>
</reference>
<protein>
    <submittedName>
        <fullName evidence="1">Uncharacterized protein</fullName>
    </submittedName>
</protein>
<dbReference type="GO" id="GO:0006261">
    <property type="term" value="P:DNA-templated DNA replication"/>
    <property type="evidence" value="ECO:0007669"/>
    <property type="project" value="TreeGrafter"/>
</dbReference>
<dbReference type="EMBL" id="LAZR01000129">
    <property type="protein sequence ID" value="KKN88289.1"/>
    <property type="molecule type" value="Genomic_DNA"/>
</dbReference>
<proteinExistence type="predicted"/>
<dbReference type="InterPro" id="IPR027417">
    <property type="entry name" value="P-loop_NTPase"/>
</dbReference>
<dbReference type="Gene3D" id="2.170.16.10">
    <property type="entry name" value="Hedgehog/Intein (Hint) domain"/>
    <property type="match status" value="1"/>
</dbReference>
<name>A0A0F9U9M3_9ZZZZ</name>